<feature type="region of interest" description="Disordered" evidence="1">
    <location>
        <begin position="1"/>
        <end position="23"/>
    </location>
</feature>
<feature type="compositionally biased region" description="Basic and acidic residues" evidence="1">
    <location>
        <begin position="1"/>
        <end position="19"/>
    </location>
</feature>
<dbReference type="AlphaFoldDB" id="A0A151WLW0"/>
<sequence>MTDGRRDNFARDSTTESRSETSVAPLAGIESHASKCTLYIGELYYKFTFLKFQFVSTTRFSTRSSNRHVRLIILRTVCQKAVYFEKMKSYLL</sequence>
<reference evidence="2 3" key="1">
    <citation type="submission" date="2015-09" db="EMBL/GenBank/DDBJ databases">
        <title>Trachymyrmex zeteki WGS genome.</title>
        <authorList>
            <person name="Nygaard S."/>
            <person name="Hu H."/>
            <person name="Boomsma J."/>
            <person name="Zhang G."/>
        </authorList>
    </citation>
    <scope>NUCLEOTIDE SEQUENCE [LARGE SCALE GENOMIC DNA]</scope>
    <source>
        <strain evidence="2">Tzet28-1</strain>
        <tissue evidence="2">Whole body</tissue>
    </source>
</reference>
<proteinExistence type="predicted"/>
<evidence type="ECO:0000313" key="3">
    <source>
        <dbReference type="Proteomes" id="UP000075809"/>
    </source>
</evidence>
<organism evidence="2 3">
    <name type="scientific">Mycetomoellerius zeteki</name>
    <dbReference type="NCBI Taxonomy" id="64791"/>
    <lineage>
        <taxon>Eukaryota</taxon>
        <taxon>Metazoa</taxon>
        <taxon>Ecdysozoa</taxon>
        <taxon>Arthropoda</taxon>
        <taxon>Hexapoda</taxon>
        <taxon>Insecta</taxon>
        <taxon>Pterygota</taxon>
        <taxon>Neoptera</taxon>
        <taxon>Endopterygota</taxon>
        <taxon>Hymenoptera</taxon>
        <taxon>Apocrita</taxon>
        <taxon>Aculeata</taxon>
        <taxon>Formicoidea</taxon>
        <taxon>Formicidae</taxon>
        <taxon>Myrmicinae</taxon>
        <taxon>Mycetomoellerius</taxon>
    </lineage>
</organism>
<dbReference type="Proteomes" id="UP000075809">
    <property type="component" value="Unassembled WGS sequence"/>
</dbReference>
<protein>
    <submittedName>
        <fullName evidence="2">Uncharacterized protein</fullName>
    </submittedName>
</protein>
<evidence type="ECO:0000313" key="2">
    <source>
        <dbReference type="EMBL" id="KYQ48781.1"/>
    </source>
</evidence>
<evidence type="ECO:0000256" key="1">
    <source>
        <dbReference type="SAM" id="MobiDB-lite"/>
    </source>
</evidence>
<dbReference type="EMBL" id="KQ982959">
    <property type="protein sequence ID" value="KYQ48781.1"/>
    <property type="molecule type" value="Genomic_DNA"/>
</dbReference>
<keyword evidence="3" id="KW-1185">Reference proteome</keyword>
<accession>A0A151WLW0</accession>
<gene>
    <name evidence="2" type="ORF">ALC60_12287</name>
</gene>
<name>A0A151WLW0_9HYME</name>